<feature type="coiled-coil region" evidence="1">
    <location>
        <begin position="446"/>
        <end position="473"/>
    </location>
</feature>
<dbReference type="Proteomes" id="UP000053825">
    <property type="component" value="Unassembled WGS sequence"/>
</dbReference>
<gene>
    <name evidence="3" type="ORF">WH47_08342</name>
</gene>
<feature type="coiled-coil region" evidence="1">
    <location>
        <begin position="250"/>
        <end position="312"/>
    </location>
</feature>
<dbReference type="InterPro" id="IPR033545">
    <property type="entry name" value="CEP89"/>
</dbReference>
<dbReference type="AlphaFoldDB" id="A0A0L7RH90"/>
<feature type="region of interest" description="Disordered" evidence="2">
    <location>
        <begin position="1"/>
        <end position="30"/>
    </location>
</feature>
<feature type="coiled-coil region" evidence="1">
    <location>
        <begin position="366"/>
        <end position="420"/>
    </location>
</feature>
<feature type="coiled-coil region" evidence="1">
    <location>
        <begin position="502"/>
        <end position="575"/>
    </location>
</feature>
<evidence type="ECO:0000256" key="1">
    <source>
        <dbReference type="SAM" id="Coils"/>
    </source>
</evidence>
<name>A0A0L7RH90_9HYME</name>
<dbReference type="PANTHER" id="PTHR36170:SF1">
    <property type="entry name" value="CENTROSOMAL PROTEIN OF 89 KDA"/>
    <property type="match status" value="1"/>
</dbReference>
<accession>A0A0L7RH90</accession>
<sequence length="610" mass="72049">MASYDSSIEQEKKKYSSRRTTGTKSSQDIAYKPVCRRRRKTKHTLKAYNVHKDQTDYVTDDGRNDCEDEISLSCKSKQYEHEKGRRLSEGNNTPKETFVEGIISSRVKDKHVSKDALRIANEYHKLEKRYKNIQEECQKLGSLLEQRELEYRRVCSHYEALMQMVQELEEAKVVLAKQNQKLETEKVQSNEDITLLKSIVYQLNTELERYQDKLRDPKHENVSVHVGSREQKYDDRVWGGIKFHALGPLLNAYQENLSEKQELVHMYEGEMADFGSRCKEILTENELMHKEVEELRSECDRYAKDIKTLVENTASLKKHHDILKKETVDIKREANDIRSSYELKMEVILRRNELLKKEHTTIATELSNLRGKYEILNKEFEKVKSKEQQTVPTIVHTTAIEECKTLLDELKCQYENEKRNLCNHIKRIEEIQPENEKQLIMVIAERNHLKGLVENHETNLKRTQRKIEQLQTLVCSTRVSRNSLKEQLGKATTYCEELFSEYERIVSDREKLLTLLRETEKENANMDRLGKNITSRMEGLKKQLEIVRKGTKQQVDSVEKRVKLQELQMRRMKSDYRSKIEHLNNIIKQKEAIIEKLQPMNDEKSRKLQD</sequence>
<evidence type="ECO:0000313" key="3">
    <source>
        <dbReference type="EMBL" id="KOC70081.1"/>
    </source>
</evidence>
<dbReference type="STRING" id="597456.A0A0L7RH90"/>
<dbReference type="GO" id="GO:0060271">
    <property type="term" value="P:cilium assembly"/>
    <property type="evidence" value="ECO:0007669"/>
    <property type="project" value="InterPro"/>
</dbReference>
<dbReference type="GO" id="GO:0007005">
    <property type="term" value="P:mitochondrion organization"/>
    <property type="evidence" value="ECO:0007669"/>
    <property type="project" value="InterPro"/>
</dbReference>
<dbReference type="GO" id="GO:0045202">
    <property type="term" value="C:synapse"/>
    <property type="evidence" value="ECO:0007669"/>
    <property type="project" value="GOC"/>
</dbReference>
<protein>
    <submittedName>
        <fullName evidence="3">Centrosomal protein of 89 kDa</fullName>
    </submittedName>
</protein>
<evidence type="ECO:0000313" key="4">
    <source>
        <dbReference type="Proteomes" id="UP000053825"/>
    </source>
</evidence>
<feature type="compositionally biased region" description="Polar residues" evidence="2">
    <location>
        <begin position="18"/>
        <end position="28"/>
    </location>
</feature>
<organism evidence="3 4">
    <name type="scientific">Habropoda laboriosa</name>
    <dbReference type="NCBI Taxonomy" id="597456"/>
    <lineage>
        <taxon>Eukaryota</taxon>
        <taxon>Metazoa</taxon>
        <taxon>Ecdysozoa</taxon>
        <taxon>Arthropoda</taxon>
        <taxon>Hexapoda</taxon>
        <taxon>Insecta</taxon>
        <taxon>Pterygota</taxon>
        <taxon>Neoptera</taxon>
        <taxon>Endopterygota</taxon>
        <taxon>Hymenoptera</taxon>
        <taxon>Apocrita</taxon>
        <taxon>Aculeata</taxon>
        <taxon>Apoidea</taxon>
        <taxon>Anthophila</taxon>
        <taxon>Apidae</taxon>
        <taxon>Habropoda</taxon>
    </lineage>
</organism>
<dbReference type="PANTHER" id="PTHR36170">
    <property type="entry name" value="CENTROSOMAL PROTEIN OF 89 KDA"/>
    <property type="match status" value="1"/>
</dbReference>
<dbReference type="OrthoDB" id="6622877at2759"/>
<dbReference type="GO" id="GO:0005814">
    <property type="term" value="C:centriole"/>
    <property type="evidence" value="ECO:0007669"/>
    <property type="project" value="InterPro"/>
</dbReference>
<evidence type="ECO:0000256" key="2">
    <source>
        <dbReference type="SAM" id="MobiDB-lite"/>
    </source>
</evidence>
<dbReference type="GO" id="GO:0007268">
    <property type="term" value="P:chemical synaptic transmission"/>
    <property type="evidence" value="ECO:0007669"/>
    <property type="project" value="InterPro"/>
</dbReference>
<keyword evidence="1" id="KW-0175">Coiled coil</keyword>
<reference evidence="3 4" key="1">
    <citation type="submission" date="2015-07" db="EMBL/GenBank/DDBJ databases">
        <title>The genome of Habropoda laboriosa.</title>
        <authorList>
            <person name="Pan H."/>
            <person name="Kapheim K."/>
        </authorList>
    </citation>
    <scope>NUCLEOTIDE SEQUENCE [LARGE SCALE GENOMIC DNA]</scope>
    <source>
        <strain evidence="3">0110345459</strain>
    </source>
</reference>
<dbReference type="GO" id="GO:0097539">
    <property type="term" value="C:ciliary transition fiber"/>
    <property type="evidence" value="ECO:0007669"/>
    <property type="project" value="TreeGrafter"/>
</dbReference>
<feature type="coiled-coil region" evidence="1">
    <location>
        <begin position="116"/>
        <end position="188"/>
    </location>
</feature>
<dbReference type="EMBL" id="KQ414596">
    <property type="protein sequence ID" value="KOC70081.1"/>
    <property type="molecule type" value="Genomic_DNA"/>
</dbReference>
<keyword evidence="4" id="KW-1185">Reference proteome</keyword>
<proteinExistence type="predicted"/>